<feature type="compositionally biased region" description="Polar residues" evidence="1">
    <location>
        <begin position="28"/>
        <end position="41"/>
    </location>
</feature>
<dbReference type="Proteomes" id="UP000236370">
    <property type="component" value="Unassembled WGS sequence"/>
</dbReference>
<protein>
    <submittedName>
        <fullName evidence="2">RPUSD3 isoform 13</fullName>
    </submittedName>
</protein>
<dbReference type="AlphaFoldDB" id="A0A2J8M112"/>
<feature type="non-terminal residue" evidence="2">
    <location>
        <position position="1"/>
    </location>
</feature>
<name>A0A2J8M112_PANTR</name>
<comment type="caution">
    <text evidence="2">The sequence shown here is derived from an EMBL/GenBank/DDBJ whole genome shotgun (WGS) entry which is preliminary data.</text>
</comment>
<proteinExistence type="predicted"/>
<sequence length="101" mass="10500">VLGRFWSGWRRGLGVRPVPEDAGFGTEARTSSDVEQATGSTGDRKTRRADVVLSAARAEPVPRAQGAGASGCPSIWEVSSRGDRKLGVQASICGGETAAWG</sequence>
<reference evidence="2 3" key="1">
    <citation type="submission" date="2017-12" db="EMBL/GenBank/DDBJ databases">
        <title>High-resolution comparative analysis of great ape genomes.</title>
        <authorList>
            <person name="Pollen A."/>
            <person name="Hastie A."/>
            <person name="Hormozdiari F."/>
            <person name="Dougherty M."/>
            <person name="Liu R."/>
            <person name="Chaisson M."/>
            <person name="Hoppe E."/>
            <person name="Hill C."/>
            <person name="Pang A."/>
            <person name="Hillier L."/>
            <person name="Baker C."/>
            <person name="Armstrong J."/>
            <person name="Shendure J."/>
            <person name="Paten B."/>
            <person name="Wilson R."/>
            <person name="Chao H."/>
            <person name="Schneider V."/>
            <person name="Ventura M."/>
            <person name="Kronenberg Z."/>
            <person name="Murali S."/>
            <person name="Gordon D."/>
            <person name="Cantsilieris S."/>
            <person name="Munson K."/>
            <person name="Nelson B."/>
            <person name="Raja A."/>
            <person name="Underwood J."/>
            <person name="Diekhans M."/>
            <person name="Fiddes I."/>
            <person name="Haussler D."/>
            <person name="Eichler E."/>
        </authorList>
    </citation>
    <scope>NUCLEOTIDE SEQUENCE [LARGE SCALE GENOMIC DNA]</scope>
    <source>
        <strain evidence="2">Yerkes chimp pedigree #C0471</strain>
    </source>
</reference>
<dbReference type="EMBL" id="NBAG03000274">
    <property type="protein sequence ID" value="PNI53213.1"/>
    <property type="molecule type" value="Genomic_DNA"/>
</dbReference>
<feature type="region of interest" description="Disordered" evidence="1">
    <location>
        <begin position="13"/>
        <end position="46"/>
    </location>
</feature>
<organism evidence="2 3">
    <name type="scientific">Pan troglodytes</name>
    <name type="common">Chimpanzee</name>
    <dbReference type="NCBI Taxonomy" id="9598"/>
    <lineage>
        <taxon>Eukaryota</taxon>
        <taxon>Metazoa</taxon>
        <taxon>Chordata</taxon>
        <taxon>Craniata</taxon>
        <taxon>Vertebrata</taxon>
        <taxon>Euteleostomi</taxon>
        <taxon>Mammalia</taxon>
        <taxon>Eutheria</taxon>
        <taxon>Euarchontoglires</taxon>
        <taxon>Primates</taxon>
        <taxon>Haplorrhini</taxon>
        <taxon>Catarrhini</taxon>
        <taxon>Hominidae</taxon>
        <taxon>Pan</taxon>
    </lineage>
</organism>
<evidence type="ECO:0000256" key="1">
    <source>
        <dbReference type="SAM" id="MobiDB-lite"/>
    </source>
</evidence>
<gene>
    <name evidence="2" type="ORF">CK820_G0025222</name>
</gene>
<evidence type="ECO:0000313" key="3">
    <source>
        <dbReference type="Proteomes" id="UP000236370"/>
    </source>
</evidence>
<accession>A0A2J8M112</accession>
<evidence type="ECO:0000313" key="2">
    <source>
        <dbReference type="EMBL" id="PNI53213.1"/>
    </source>
</evidence>